<gene>
    <name evidence="5" type="primary">nox</name>
    <name evidence="5" type="ORF">NRB56_57710</name>
</gene>
<keyword evidence="6" id="KW-1185">Reference proteome</keyword>
<reference evidence="5 6" key="1">
    <citation type="submission" date="2019-10" db="EMBL/GenBank/DDBJ databases">
        <title>Nocardia macrotermitis sp. nov. and Nocardia aurantia sp. nov., isolated from the gut of fungus growing-termite Macrotermes natalensis.</title>
        <authorList>
            <person name="Benndorf R."/>
            <person name="Schwitalla J."/>
            <person name="Martin K."/>
            <person name="De Beer W."/>
            <person name="Kaster A.-K."/>
            <person name="Vollmers J."/>
            <person name="Poulsen M."/>
            <person name="Beemelmanns C."/>
        </authorList>
    </citation>
    <scope>NUCLEOTIDE SEQUENCE [LARGE SCALE GENOMIC DNA]</scope>
    <source>
        <strain evidence="5 6">RB56</strain>
    </source>
</reference>
<protein>
    <submittedName>
        <fullName evidence="5">NADH dehydrogenase</fullName>
        <ecNumber evidence="5">1.6.99.3</ecNumber>
    </submittedName>
</protein>
<dbReference type="GO" id="GO:0016491">
    <property type="term" value="F:oxidoreductase activity"/>
    <property type="evidence" value="ECO:0007669"/>
    <property type="project" value="UniProtKB-KW"/>
</dbReference>
<accession>A0A7K0DWL3</accession>
<dbReference type="InterPro" id="IPR050627">
    <property type="entry name" value="Nitroreductase/BluB"/>
</dbReference>
<name>A0A7K0DWL3_9NOCA</name>
<keyword evidence="1" id="KW-0285">Flavoprotein</keyword>
<evidence type="ECO:0000256" key="1">
    <source>
        <dbReference type="ARBA" id="ARBA00022630"/>
    </source>
</evidence>
<dbReference type="InterPro" id="IPR029479">
    <property type="entry name" value="Nitroreductase"/>
</dbReference>
<dbReference type="EC" id="1.6.99.3" evidence="5"/>
<evidence type="ECO:0000259" key="4">
    <source>
        <dbReference type="Pfam" id="PF00881"/>
    </source>
</evidence>
<evidence type="ECO:0000313" key="5">
    <source>
        <dbReference type="EMBL" id="MQY30173.1"/>
    </source>
</evidence>
<keyword evidence="2" id="KW-0288">FMN</keyword>
<dbReference type="EMBL" id="WEGI01000013">
    <property type="protein sequence ID" value="MQY30173.1"/>
    <property type="molecule type" value="Genomic_DNA"/>
</dbReference>
<dbReference type="AlphaFoldDB" id="A0A7K0DWL3"/>
<sequence length="223" mass="24514">MELSDALRTTGAIRDFTGEPVPDETLYRILDTARFAPSGGNRQGWRAIVVRDPRVRAALRDLYLVGWYDYLALGRAGLVAWAPITDREAETRALAEARPVAREGFAEQLHEVPALLVVLADQRALAAMDRDFDRYTFAGGASVYPFVWSVLLAAREFGLGGVITTMLIRSEPQVKALLGVPDEFAVAAVVALGHPVRQPSRLRRAAVEDFTTVDRFDGEQFAG</sequence>
<dbReference type="PANTHER" id="PTHR23026:SF90">
    <property type="entry name" value="IODOTYROSINE DEIODINASE 1"/>
    <property type="match status" value="1"/>
</dbReference>
<dbReference type="InterPro" id="IPR000415">
    <property type="entry name" value="Nitroreductase-like"/>
</dbReference>
<dbReference type="Gene3D" id="3.40.109.10">
    <property type="entry name" value="NADH Oxidase"/>
    <property type="match status" value="1"/>
</dbReference>
<evidence type="ECO:0000313" key="6">
    <source>
        <dbReference type="Proteomes" id="UP000431401"/>
    </source>
</evidence>
<dbReference type="Pfam" id="PF00881">
    <property type="entry name" value="Nitroreductase"/>
    <property type="match status" value="1"/>
</dbReference>
<dbReference type="SUPFAM" id="SSF55469">
    <property type="entry name" value="FMN-dependent nitroreductase-like"/>
    <property type="match status" value="1"/>
</dbReference>
<dbReference type="RefSeq" id="WP_153347468.1">
    <property type="nucleotide sequence ID" value="NZ_WEGI01000013.1"/>
</dbReference>
<dbReference type="PANTHER" id="PTHR23026">
    <property type="entry name" value="NADPH NITROREDUCTASE"/>
    <property type="match status" value="1"/>
</dbReference>
<organism evidence="5 6">
    <name type="scientific">Nocardia aurantia</name>
    <dbReference type="NCBI Taxonomy" id="2585199"/>
    <lineage>
        <taxon>Bacteria</taxon>
        <taxon>Bacillati</taxon>
        <taxon>Actinomycetota</taxon>
        <taxon>Actinomycetes</taxon>
        <taxon>Mycobacteriales</taxon>
        <taxon>Nocardiaceae</taxon>
        <taxon>Nocardia</taxon>
    </lineage>
</organism>
<evidence type="ECO:0000256" key="3">
    <source>
        <dbReference type="ARBA" id="ARBA00023002"/>
    </source>
</evidence>
<dbReference type="CDD" id="cd02062">
    <property type="entry name" value="Nitro_FMN_reductase"/>
    <property type="match status" value="1"/>
</dbReference>
<evidence type="ECO:0000256" key="2">
    <source>
        <dbReference type="ARBA" id="ARBA00022643"/>
    </source>
</evidence>
<dbReference type="Proteomes" id="UP000431401">
    <property type="component" value="Unassembled WGS sequence"/>
</dbReference>
<keyword evidence="3 5" id="KW-0560">Oxidoreductase</keyword>
<dbReference type="OrthoDB" id="3774920at2"/>
<comment type="caution">
    <text evidence="5">The sequence shown here is derived from an EMBL/GenBank/DDBJ whole genome shotgun (WGS) entry which is preliminary data.</text>
</comment>
<feature type="domain" description="Nitroreductase" evidence="4">
    <location>
        <begin position="12"/>
        <end position="194"/>
    </location>
</feature>
<proteinExistence type="predicted"/>